<sequence>MRATLTTARLVLRPATDADVPALRAHWNRPEVRRFLFDDTPVGVAQARGLLPDVWVVHKRTGTTFVGAVGLRQLDDVGHEVLYSLEPTHQGSGYATEAAAAVVDHALDTLELPYVVAEVDEANVASAAVARRLGMTPFATVPGPRGPLIRYRRRAISVGGQL</sequence>
<dbReference type="PANTHER" id="PTHR43792:SF1">
    <property type="entry name" value="N-ACETYLTRANSFERASE DOMAIN-CONTAINING PROTEIN"/>
    <property type="match status" value="1"/>
</dbReference>
<dbReference type="InterPro" id="IPR016181">
    <property type="entry name" value="Acyl_CoA_acyltransferase"/>
</dbReference>
<gene>
    <name evidence="2" type="ORF">SAMN05443668_109329</name>
</gene>
<dbReference type="Gene3D" id="3.40.630.30">
    <property type="match status" value="1"/>
</dbReference>
<dbReference type="SUPFAM" id="SSF55729">
    <property type="entry name" value="Acyl-CoA N-acyltransferases (Nat)"/>
    <property type="match status" value="1"/>
</dbReference>
<dbReference type="RefSeq" id="WP_073260941.1">
    <property type="nucleotide sequence ID" value="NZ_FRCS01000009.1"/>
</dbReference>
<dbReference type="Proteomes" id="UP000184440">
    <property type="component" value="Unassembled WGS sequence"/>
</dbReference>
<dbReference type="PROSITE" id="PS51186">
    <property type="entry name" value="GNAT"/>
    <property type="match status" value="1"/>
</dbReference>
<keyword evidence="3" id="KW-1185">Reference proteome</keyword>
<dbReference type="STRING" id="134849.SAMN05443668_109329"/>
<proteinExistence type="predicted"/>
<organism evidence="2 3">
    <name type="scientific">Cryptosporangium aurantiacum</name>
    <dbReference type="NCBI Taxonomy" id="134849"/>
    <lineage>
        <taxon>Bacteria</taxon>
        <taxon>Bacillati</taxon>
        <taxon>Actinomycetota</taxon>
        <taxon>Actinomycetes</taxon>
        <taxon>Cryptosporangiales</taxon>
        <taxon>Cryptosporangiaceae</taxon>
        <taxon>Cryptosporangium</taxon>
    </lineage>
</organism>
<dbReference type="InterPro" id="IPR051531">
    <property type="entry name" value="N-acetyltransferase"/>
</dbReference>
<feature type="domain" description="N-acetyltransferase" evidence="1">
    <location>
        <begin position="10"/>
        <end position="156"/>
    </location>
</feature>
<dbReference type="Pfam" id="PF13302">
    <property type="entry name" value="Acetyltransf_3"/>
    <property type="match status" value="1"/>
</dbReference>
<dbReference type="GO" id="GO:0016747">
    <property type="term" value="F:acyltransferase activity, transferring groups other than amino-acyl groups"/>
    <property type="evidence" value="ECO:0007669"/>
    <property type="project" value="InterPro"/>
</dbReference>
<accession>A0A1M7RC28</accession>
<evidence type="ECO:0000313" key="3">
    <source>
        <dbReference type="Proteomes" id="UP000184440"/>
    </source>
</evidence>
<evidence type="ECO:0000259" key="1">
    <source>
        <dbReference type="PROSITE" id="PS51186"/>
    </source>
</evidence>
<dbReference type="AlphaFoldDB" id="A0A1M7RC28"/>
<dbReference type="EMBL" id="FRCS01000009">
    <property type="protein sequence ID" value="SHN43761.1"/>
    <property type="molecule type" value="Genomic_DNA"/>
</dbReference>
<protein>
    <submittedName>
        <fullName evidence="2">Protein N-acetyltransferase, RimJ/RimL family</fullName>
    </submittedName>
</protein>
<reference evidence="2 3" key="1">
    <citation type="submission" date="2016-11" db="EMBL/GenBank/DDBJ databases">
        <authorList>
            <person name="Jaros S."/>
            <person name="Januszkiewicz K."/>
            <person name="Wedrychowicz H."/>
        </authorList>
    </citation>
    <scope>NUCLEOTIDE SEQUENCE [LARGE SCALE GENOMIC DNA]</scope>
    <source>
        <strain evidence="2 3">DSM 46144</strain>
    </source>
</reference>
<dbReference type="PANTHER" id="PTHR43792">
    <property type="entry name" value="GNAT FAMILY, PUTATIVE (AFU_ORTHOLOGUE AFUA_3G00765)-RELATED-RELATED"/>
    <property type="match status" value="1"/>
</dbReference>
<keyword evidence="2" id="KW-0808">Transferase</keyword>
<name>A0A1M7RC28_9ACTN</name>
<evidence type="ECO:0000313" key="2">
    <source>
        <dbReference type="EMBL" id="SHN43761.1"/>
    </source>
</evidence>
<dbReference type="InterPro" id="IPR000182">
    <property type="entry name" value="GNAT_dom"/>
</dbReference>